<reference evidence="1 2" key="1">
    <citation type="submission" date="2020-10" db="EMBL/GenBank/DDBJ databases">
        <title>The genome sequence of Chitinilyticum litopenaei 4Y14.</title>
        <authorList>
            <person name="Liu Y."/>
        </authorList>
    </citation>
    <scope>NUCLEOTIDE SEQUENCE [LARGE SCALE GENOMIC DNA]</scope>
    <source>
        <strain evidence="1 2">4Y14</strain>
    </source>
</reference>
<dbReference type="RefSeq" id="WP_194117516.1">
    <property type="nucleotide sequence ID" value="NZ_JADFUA010000017.1"/>
</dbReference>
<comment type="caution">
    <text evidence="1">The sequence shown here is derived from an EMBL/GenBank/DDBJ whole genome shotgun (WGS) entry which is preliminary data.</text>
</comment>
<accession>A0A8J7G2T6</accession>
<evidence type="ECO:0000313" key="1">
    <source>
        <dbReference type="EMBL" id="MBE9611000.1"/>
    </source>
</evidence>
<organism evidence="1 2">
    <name type="scientific">Chitinilyticum piscinae</name>
    <dbReference type="NCBI Taxonomy" id="2866724"/>
    <lineage>
        <taxon>Bacteria</taxon>
        <taxon>Pseudomonadati</taxon>
        <taxon>Pseudomonadota</taxon>
        <taxon>Betaproteobacteria</taxon>
        <taxon>Neisseriales</taxon>
        <taxon>Chitinibacteraceae</taxon>
        <taxon>Chitinilyticum</taxon>
    </lineage>
</organism>
<protein>
    <submittedName>
        <fullName evidence="1">Uncharacterized protein</fullName>
    </submittedName>
</protein>
<sequence length="184" mass="21244">MRAFWQENAVFILKLRDDLFTVAQMMPKGTARIRLYNIFKNEDIWRPLDLSFIEPLFTVPIGNVVIQKLGVRRAKPDEIKPGTQPYERYVIFAKANYGSNFPWKGGKLVDTGDNGEVESWQAPAVIEDLTLDQHRDLILKYQLSNILGDNHLSERLVHIYEKGFDFDPLKDQIFPGLYEAGSEK</sequence>
<dbReference type="EMBL" id="JADFUA010000017">
    <property type="protein sequence ID" value="MBE9611000.1"/>
    <property type="molecule type" value="Genomic_DNA"/>
</dbReference>
<gene>
    <name evidence="1" type="ORF">INR99_16895</name>
</gene>
<keyword evidence="2" id="KW-1185">Reference proteome</keyword>
<dbReference type="Proteomes" id="UP000604481">
    <property type="component" value="Unassembled WGS sequence"/>
</dbReference>
<dbReference type="AlphaFoldDB" id="A0A8J7G2T6"/>
<name>A0A8J7G2T6_9NEIS</name>
<proteinExistence type="predicted"/>
<evidence type="ECO:0000313" key="2">
    <source>
        <dbReference type="Proteomes" id="UP000604481"/>
    </source>
</evidence>